<evidence type="ECO:0008006" key="5">
    <source>
        <dbReference type="Google" id="ProtNLM"/>
    </source>
</evidence>
<gene>
    <name evidence="3" type="ORF">B0H16DRAFT_1699830</name>
</gene>
<feature type="region of interest" description="Disordered" evidence="2">
    <location>
        <begin position="419"/>
        <end position="454"/>
    </location>
</feature>
<dbReference type="Gene3D" id="1.20.1280.50">
    <property type="match status" value="1"/>
</dbReference>
<dbReference type="AlphaFoldDB" id="A0AAD7MJV6"/>
<proteinExistence type="predicted"/>
<keyword evidence="1" id="KW-0175">Coiled coil</keyword>
<comment type="caution">
    <text evidence="3">The sequence shown here is derived from an EMBL/GenBank/DDBJ whole genome shotgun (WGS) entry which is preliminary data.</text>
</comment>
<dbReference type="EMBL" id="JARKIB010000235">
    <property type="protein sequence ID" value="KAJ7720924.1"/>
    <property type="molecule type" value="Genomic_DNA"/>
</dbReference>
<protein>
    <recommendedName>
        <fullName evidence="5">F-box domain-containing protein</fullName>
    </recommendedName>
</protein>
<name>A0AAD7MJV6_9AGAR</name>
<evidence type="ECO:0000256" key="1">
    <source>
        <dbReference type="SAM" id="Coils"/>
    </source>
</evidence>
<evidence type="ECO:0000256" key="2">
    <source>
        <dbReference type="SAM" id="MobiDB-lite"/>
    </source>
</evidence>
<reference evidence="3" key="1">
    <citation type="submission" date="2023-03" db="EMBL/GenBank/DDBJ databases">
        <title>Massive genome expansion in bonnet fungi (Mycena s.s.) driven by repeated elements and novel gene families across ecological guilds.</title>
        <authorList>
            <consortium name="Lawrence Berkeley National Laboratory"/>
            <person name="Harder C.B."/>
            <person name="Miyauchi S."/>
            <person name="Viragh M."/>
            <person name="Kuo A."/>
            <person name="Thoen E."/>
            <person name="Andreopoulos B."/>
            <person name="Lu D."/>
            <person name="Skrede I."/>
            <person name="Drula E."/>
            <person name="Henrissat B."/>
            <person name="Morin E."/>
            <person name="Kohler A."/>
            <person name="Barry K."/>
            <person name="LaButti K."/>
            <person name="Morin E."/>
            <person name="Salamov A."/>
            <person name="Lipzen A."/>
            <person name="Mereny Z."/>
            <person name="Hegedus B."/>
            <person name="Baldrian P."/>
            <person name="Stursova M."/>
            <person name="Weitz H."/>
            <person name="Taylor A."/>
            <person name="Grigoriev I.V."/>
            <person name="Nagy L.G."/>
            <person name="Martin F."/>
            <person name="Kauserud H."/>
        </authorList>
    </citation>
    <scope>NUCLEOTIDE SEQUENCE</scope>
    <source>
        <strain evidence="3">CBHHK182m</strain>
    </source>
</reference>
<dbReference type="Proteomes" id="UP001215598">
    <property type="component" value="Unassembled WGS sequence"/>
</dbReference>
<organism evidence="3 4">
    <name type="scientific">Mycena metata</name>
    <dbReference type="NCBI Taxonomy" id="1033252"/>
    <lineage>
        <taxon>Eukaryota</taxon>
        <taxon>Fungi</taxon>
        <taxon>Dikarya</taxon>
        <taxon>Basidiomycota</taxon>
        <taxon>Agaricomycotina</taxon>
        <taxon>Agaricomycetes</taxon>
        <taxon>Agaricomycetidae</taxon>
        <taxon>Agaricales</taxon>
        <taxon>Marasmiineae</taxon>
        <taxon>Mycenaceae</taxon>
        <taxon>Mycena</taxon>
    </lineage>
</organism>
<feature type="compositionally biased region" description="Acidic residues" evidence="2">
    <location>
        <begin position="422"/>
        <end position="435"/>
    </location>
</feature>
<sequence>MTRMPKSEFQGKHCHTEASFCGQLIPMTTRAGAESMERQRTQSQRNWLAADRVRIAVIEGKILELKRSISFLQEEKDFLQDRLDAYAYPVLTLPNELVSEIFLHFLPVYPGAPPIVGRSSPNLLGQICRRWRGIAFSTPALWRGISMSLRSGRRLHQKLLLLETWLQRSGSCPLSIRMDLGHSINQVATLEPFLVAITAHSARWQYLQLYSPIHPFPTINTPLPFLRTLFIAERNYGYRTIPPVSALPAAPLLQNLALSFWREHYMTFYPWAQLTTFTAYLILPRECVDVLSHTRRLIYCNLLVSWQSDGATPLRGSPNVTLPYIETFILRGRLCDDLSWRFIDCFTLPAVRTLQVAENLLQEAPVDGVLSLISRSRCNLQKLSITEPGFPRHPYHLALPTRTWIAFDDHLGAPDAFLLPTLDEEPSDDDSEGSEGSDAHSEIDEDPEFSTNAV</sequence>
<accession>A0AAD7MJV6</accession>
<feature type="coiled-coil region" evidence="1">
    <location>
        <begin position="55"/>
        <end position="82"/>
    </location>
</feature>
<evidence type="ECO:0000313" key="4">
    <source>
        <dbReference type="Proteomes" id="UP001215598"/>
    </source>
</evidence>
<evidence type="ECO:0000313" key="3">
    <source>
        <dbReference type="EMBL" id="KAJ7720924.1"/>
    </source>
</evidence>
<keyword evidence="4" id="KW-1185">Reference proteome</keyword>